<proteinExistence type="inferred from homology"/>
<keyword evidence="2" id="KW-0813">Transport</keyword>
<dbReference type="InterPro" id="IPR027417">
    <property type="entry name" value="P-loop_NTPase"/>
</dbReference>
<accession>A0ABW2ZN74</accession>
<evidence type="ECO:0000256" key="4">
    <source>
        <dbReference type="ARBA" id="ARBA00022840"/>
    </source>
</evidence>
<evidence type="ECO:0000256" key="2">
    <source>
        <dbReference type="ARBA" id="ARBA00022448"/>
    </source>
</evidence>
<reference evidence="7" key="1">
    <citation type="journal article" date="2019" name="Int. J. Syst. Evol. Microbiol.">
        <title>The Global Catalogue of Microorganisms (GCM) 10K type strain sequencing project: providing services to taxonomists for standard genome sequencing and annotation.</title>
        <authorList>
            <consortium name="The Broad Institute Genomics Platform"/>
            <consortium name="The Broad Institute Genome Sequencing Center for Infectious Disease"/>
            <person name="Wu L."/>
            <person name="Ma J."/>
        </authorList>
    </citation>
    <scope>NUCLEOTIDE SEQUENCE [LARGE SCALE GENOMIC DNA]</scope>
    <source>
        <strain evidence="7">CCUG 50754</strain>
    </source>
</reference>
<gene>
    <name evidence="6" type="ORF">ACFQZV_00870</name>
</gene>
<evidence type="ECO:0000256" key="3">
    <source>
        <dbReference type="ARBA" id="ARBA00022741"/>
    </source>
</evidence>
<evidence type="ECO:0000313" key="7">
    <source>
        <dbReference type="Proteomes" id="UP001597042"/>
    </source>
</evidence>
<comment type="caution">
    <text evidence="6">The sequence shown here is derived from an EMBL/GenBank/DDBJ whole genome shotgun (WGS) entry which is preliminary data.</text>
</comment>
<dbReference type="EMBL" id="JBHTIM010000001">
    <property type="protein sequence ID" value="MFD0779848.1"/>
    <property type="molecule type" value="Genomic_DNA"/>
</dbReference>
<dbReference type="PANTHER" id="PTHR42734:SF5">
    <property type="entry name" value="IRON TRANSPORT SYSTEM ATP-BINDING PROTEIN HI_0361-RELATED"/>
    <property type="match status" value="1"/>
</dbReference>
<keyword evidence="7" id="KW-1185">Reference proteome</keyword>
<dbReference type="Gene3D" id="3.40.50.300">
    <property type="entry name" value="P-loop containing nucleotide triphosphate hydrolases"/>
    <property type="match status" value="1"/>
</dbReference>
<dbReference type="Proteomes" id="UP001597042">
    <property type="component" value="Unassembled WGS sequence"/>
</dbReference>
<dbReference type="GO" id="GO:0005524">
    <property type="term" value="F:ATP binding"/>
    <property type="evidence" value="ECO:0007669"/>
    <property type="project" value="UniProtKB-KW"/>
</dbReference>
<keyword evidence="4 6" id="KW-0067">ATP-binding</keyword>
<evidence type="ECO:0000259" key="5">
    <source>
        <dbReference type="PROSITE" id="PS50893"/>
    </source>
</evidence>
<protein>
    <submittedName>
        <fullName evidence="6">Metal ABC transporter ATP-binding protein</fullName>
    </submittedName>
</protein>
<feature type="domain" description="ABC transporter" evidence="5">
    <location>
        <begin position="5"/>
        <end position="235"/>
    </location>
</feature>
<keyword evidence="3" id="KW-0547">Nucleotide-binding</keyword>
<dbReference type="SMART" id="SM00382">
    <property type="entry name" value="AAA"/>
    <property type="match status" value="1"/>
</dbReference>
<organism evidence="6 7">
    <name type="scientific">Microbacterium koreense</name>
    <dbReference type="NCBI Taxonomy" id="323761"/>
    <lineage>
        <taxon>Bacteria</taxon>
        <taxon>Bacillati</taxon>
        <taxon>Actinomycetota</taxon>
        <taxon>Actinomycetes</taxon>
        <taxon>Micrococcales</taxon>
        <taxon>Microbacteriaceae</taxon>
        <taxon>Microbacterium</taxon>
    </lineage>
</organism>
<evidence type="ECO:0000313" key="6">
    <source>
        <dbReference type="EMBL" id="MFD0779848.1"/>
    </source>
</evidence>
<dbReference type="InterPro" id="IPR003439">
    <property type="entry name" value="ABC_transporter-like_ATP-bd"/>
</dbReference>
<evidence type="ECO:0000256" key="1">
    <source>
        <dbReference type="ARBA" id="ARBA00005417"/>
    </source>
</evidence>
<dbReference type="PROSITE" id="PS50893">
    <property type="entry name" value="ABC_TRANSPORTER_2"/>
    <property type="match status" value="1"/>
</dbReference>
<dbReference type="InterPro" id="IPR003593">
    <property type="entry name" value="AAA+_ATPase"/>
</dbReference>
<dbReference type="PANTHER" id="PTHR42734">
    <property type="entry name" value="METAL TRANSPORT SYSTEM ATP-BINDING PROTEIN TM_0124-RELATED"/>
    <property type="match status" value="1"/>
</dbReference>
<dbReference type="RefSeq" id="WP_378751334.1">
    <property type="nucleotide sequence ID" value="NZ_JBHSSV010000005.1"/>
</dbReference>
<dbReference type="Pfam" id="PF00005">
    <property type="entry name" value="ABC_tran"/>
    <property type="match status" value="1"/>
</dbReference>
<sequence length="255" mass="27437">MSAVAEARGLTLSYGARVAVAASDFVIPDAAITAIIGPNGSGKSTLMHAITGALTPESGRLTVLGGPPTAAQKRLAYVFQTVDVPRGVPLTVRETVAMGRYASLGMWRPRRAIDRERVEAAMAALEISDLAERHLSELSGGQRQRTYVAQGLAQDHDVLLLDEPLTGLDFTSARTIDRILHSDRDRGSAVILTTHDLDEALSADHVLLMNGRVIASGSPKQVLTRRNLESAYGLGALHTHKPGFLDDLHEIDHRR</sequence>
<dbReference type="InterPro" id="IPR050153">
    <property type="entry name" value="Metal_Ion_Import_ABC"/>
</dbReference>
<comment type="similarity">
    <text evidence="1">Belongs to the ABC transporter superfamily.</text>
</comment>
<name>A0ABW2ZN74_9MICO</name>
<dbReference type="SUPFAM" id="SSF52540">
    <property type="entry name" value="P-loop containing nucleoside triphosphate hydrolases"/>
    <property type="match status" value="1"/>
</dbReference>
<dbReference type="CDD" id="cd03235">
    <property type="entry name" value="ABC_Metallic_Cations"/>
    <property type="match status" value="1"/>
</dbReference>